<name>A0ABD1RDG2_9LAMI</name>
<dbReference type="SUPFAM" id="SSF53098">
    <property type="entry name" value="Ribonuclease H-like"/>
    <property type="match status" value="1"/>
</dbReference>
<protein>
    <submittedName>
        <fullName evidence="1">Ribonuclease H</fullName>
    </submittedName>
</protein>
<evidence type="ECO:0000313" key="1">
    <source>
        <dbReference type="EMBL" id="KAL2486469.1"/>
    </source>
</evidence>
<dbReference type="Gene3D" id="3.30.420.10">
    <property type="entry name" value="Ribonuclease H-like superfamily/Ribonuclease H"/>
    <property type="match status" value="1"/>
</dbReference>
<dbReference type="PANTHER" id="PTHR48475">
    <property type="entry name" value="RIBONUCLEASE H"/>
    <property type="match status" value="1"/>
</dbReference>
<keyword evidence="2" id="KW-1185">Reference proteome</keyword>
<dbReference type="PANTHER" id="PTHR48475:SF1">
    <property type="entry name" value="RNASE H TYPE-1 DOMAIN-CONTAINING PROTEIN"/>
    <property type="match status" value="1"/>
</dbReference>
<reference evidence="2" key="1">
    <citation type="submission" date="2024-07" db="EMBL/GenBank/DDBJ databases">
        <title>Two chromosome-level genome assemblies of Korean endemic species Abeliophyllum distichum and Forsythia ovata (Oleaceae).</title>
        <authorList>
            <person name="Jang H."/>
        </authorList>
    </citation>
    <scope>NUCLEOTIDE SEQUENCE [LARGE SCALE GENOMIC DNA]</scope>
</reference>
<organism evidence="1 2">
    <name type="scientific">Abeliophyllum distichum</name>
    <dbReference type="NCBI Taxonomy" id="126358"/>
    <lineage>
        <taxon>Eukaryota</taxon>
        <taxon>Viridiplantae</taxon>
        <taxon>Streptophyta</taxon>
        <taxon>Embryophyta</taxon>
        <taxon>Tracheophyta</taxon>
        <taxon>Spermatophyta</taxon>
        <taxon>Magnoliopsida</taxon>
        <taxon>eudicotyledons</taxon>
        <taxon>Gunneridae</taxon>
        <taxon>Pentapetalae</taxon>
        <taxon>asterids</taxon>
        <taxon>lamiids</taxon>
        <taxon>Lamiales</taxon>
        <taxon>Oleaceae</taxon>
        <taxon>Forsythieae</taxon>
        <taxon>Abeliophyllum</taxon>
    </lineage>
</organism>
<dbReference type="EMBL" id="JBFOLK010000009">
    <property type="protein sequence ID" value="KAL2486469.1"/>
    <property type="molecule type" value="Genomic_DNA"/>
</dbReference>
<sequence length="219" mass="24664">MHNDAISLVMTIQTKAMDIEQEKGEEGMILDEGLNLVIFGLDLLASPADELKTFPGLADFVVEFFHILEGLLKIKPNEVPTKKLYVEGSSGDAEDGIGILLINPDDHNINCALCLEFKASNNAAKYETLLEGLRLAHGMKARRFQIYSDLQLVVMPNNRDKARKHFRRAAKFVPQDRILYKQGFSLPLLQYVTKDEADYIMQKIHEGFCDNHARGMVLA</sequence>
<evidence type="ECO:0000313" key="2">
    <source>
        <dbReference type="Proteomes" id="UP001604336"/>
    </source>
</evidence>
<accession>A0ABD1RDG2</accession>
<comment type="caution">
    <text evidence="1">The sequence shown here is derived from an EMBL/GenBank/DDBJ whole genome shotgun (WGS) entry which is preliminary data.</text>
</comment>
<proteinExistence type="predicted"/>
<dbReference type="InterPro" id="IPR036397">
    <property type="entry name" value="RNaseH_sf"/>
</dbReference>
<dbReference type="Proteomes" id="UP001604336">
    <property type="component" value="Unassembled WGS sequence"/>
</dbReference>
<gene>
    <name evidence="1" type="ORF">Adt_31225</name>
</gene>
<dbReference type="InterPro" id="IPR012337">
    <property type="entry name" value="RNaseH-like_sf"/>
</dbReference>
<dbReference type="AlphaFoldDB" id="A0ABD1RDG2"/>